<evidence type="ECO:0000313" key="7">
    <source>
        <dbReference type="Proteomes" id="UP000321638"/>
    </source>
</evidence>
<evidence type="ECO:0000256" key="1">
    <source>
        <dbReference type="ARBA" id="ARBA00004127"/>
    </source>
</evidence>
<protein>
    <submittedName>
        <fullName evidence="6">DUF1232 domain-containing protein</fullName>
    </submittedName>
</protein>
<dbReference type="InterPro" id="IPR016983">
    <property type="entry name" value="UCP031804"/>
</dbReference>
<dbReference type="RefSeq" id="WP_147849308.1">
    <property type="nucleotide sequence ID" value="NZ_VDUZ01000028.1"/>
</dbReference>
<evidence type="ECO:0000256" key="2">
    <source>
        <dbReference type="ARBA" id="ARBA00022692"/>
    </source>
</evidence>
<feature type="domain" description="DUF1232" evidence="5">
    <location>
        <begin position="52"/>
        <end position="86"/>
    </location>
</feature>
<dbReference type="Proteomes" id="UP000321638">
    <property type="component" value="Unassembled WGS sequence"/>
</dbReference>
<dbReference type="EMBL" id="VDUZ01000028">
    <property type="protein sequence ID" value="TXL73052.1"/>
    <property type="molecule type" value="Genomic_DNA"/>
</dbReference>
<keyword evidence="3" id="KW-1133">Transmembrane helix</keyword>
<evidence type="ECO:0000259" key="5">
    <source>
        <dbReference type="Pfam" id="PF06803"/>
    </source>
</evidence>
<reference evidence="6 7" key="1">
    <citation type="submission" date="2019-06" db="EMBL/GenBank/DDBJ databases">
        <title>New taxonomy in bacterial strain CC-CFT640, isolated from vineyard.</title>
        <authorList>
            <person name="Lin S.-Y."/>
            <person name="Tsai C.-F."/>
            <person name="Young C.-C."/>
        </authorList>
    </citation>
    <scope>NUCLEOTIDE SEQUENCE [LARGE SCALE GENOMIC DNA]</scope>
    <source>
        <strain evidence="6 7">CC-CFT640</strain>
    </source>
</reference>
<dbReference type="InterPro" id="IPR010652">
    <property type="entry name" value="DUF1232"/>
</dbReference>
<proteinExistence type="predicted"/>
<comment type="subcellular location">
    <subcellularLocation>
        <location evidence="1">Endomembrane system</location>
        <topology evidence="1">Multi-pass membrane protein</topology>
    </subcellularLocation>
</comment>
<accession>A0A5C8PGX9</accession>
<evidence type="ECO:0000313" key="6">
    <source>
        <dbReference type="EMBL" id="TXL73052.1"/>
    </source>
</evidence>
<name>A0A5C8PGX9_9HYPH</name>
<dbReference type="AlphaFoldDB" id="A0A5C8PGX9"/>
<keyword evidence="7" id="KW-1185">Reference proteome</keyword>
<gene>
    <name evidence="6" type="ORF">FHP25_22930</name>
</gene>
<dbReference type="OrthoDB" id="9813247at2"/>
<keyword evidence="2" id="KW-0812">Transmembrane</keyword>
<keyword evidence="4" id="KW-0472">Membrane</keyword>
<sequence length="114" mass="12513">MQNSDTLGRDEVLVRDGFVNKIKAVARRIPFAEDAVAAWFCTRDPSTPLRVRATLIGALAYFVLPTDMVPDFVLGLGFTDDAAVLLAALKLVGSNISEAHRTRARRWLQSIDVA</sequence>
<organism evidence="6 7">
    <name type="scientific">Vineibacter terrae</name>
    <dbReference type="NCBI Taxonomy" id="2586908"/>
    <lineage>
        <taxon>Bacteria</taxon>
        <taxon>Pseudomonadati</taxon>
        <taxon>Pseudomonadota</taxon>
        <taxon>Alphaproteobacteria</taxon>
        <taxon>Hyphomicrobiales</taxon>
        <taxon>Vineibacter</taxon>
    </lineage>
</organism>
<dbReference type="GO" id="GO:0012505">
    <property type="term" value="C:endomembrane system"/>
    <property type="evidence" value="ECO:0007669"/>
    <property type="project" value="UniProtKB-SubCell"/>
</dbReference>
<comment type="caution">
    <text evidence="6">The sequence shown here is derived from an EMBL/GenBank/DDBJ whole genome shotgun (WGS) entry which is preliminary data.</text>
</comment>
<evidence type="ECO:0000256" key="3">
    <source>
        <dbReference type="ARBA" id="ARBA00022989"/>
    </source>
</evidence>
<evidence type="ECO:0000256" key="4">
    <source>
        <dbReference type="ARBA" id="ARBA00023136"/>
    </source>
</evidence>
<dbReference type="Pfam" id="PF06803">
    <property type="entry name" value="DUF1232"/>
    <property type="match status" value="1"/>
</dbReference>
<dbReference type="PIRSF" id="PIRSF031804">
    <property type="entry name" value="UCP031804"/>
    <property type="match status" value="1"/>
</dbReference>